<comment type="subcellular location">
    <subcellularLocation>
        <location evidence="1">Membrane</location>
        <topology evidence="1">Multi-pass membrane protein</topology>
    </subcellularLocation>
</comment>
<dbReference type="SUPFAM" id="SSF111352">
    <property type="entry name" value="Ammonium transporter"/>
    <property type="match status" value="1"/>
</dbReference>
<evidence type="ECO:0000256" key="2">
    <source>
        <dbReference type="ARBA" id="ARBA00005887"/>
    </source>
</evidence>
<evidence type="ECO:0000256" key="1">
    <source>
        <dbReference type="ARBA" id="ARBA00004141"/>
    </source>
</evidence>
<reference evidence="9" key="1">
    <citation type="journal article" date="2019" name="Gigascience">
        <title>De novo genome assembly of the endangered Acer yangbiense, a plant species with extremely small populations endemic to Yunnan Province, China.</title>
        <authorList>
            <person name="Yang J."/>
            <person name="Wariss H.M."/>
            <person name="Tao L."/>
            <person name="Zhang R."/>
            <person name="Yun Q."/>
            <person name="Hollingsworth P."/>
            <person name="Dao Z."/>
            <person name="Luo G."/>
            <person name="Guo H."/>
            <person name="Ma Y."/>
            <person name="Sun W."/>
        </authorList>
    </citation>
    <scope>NUCLEOTIDE SEQUENCE [LARGE SCALE GENOMIC DNA]</scope>
    <source>
        <strain evidence="9">cv. br00</strain>
    </source>
</reference>
<proteinExistence type="inferred from homology"/>
<evidence type="ECO:0000313" key="8">
    <source>
        <dbReference type="EMBL" id="KAB5513957.1"/>
    </source>
</evidence>
<comment type="similarity">
    <text evidence="2">Belongs to the ammonia transporter channel (TC 1.A.11.2) family.</text>
</comment>
<keyword evidence="4 6" id="KW-1133">Transmembrane helix</keyword>
<dbReference type="PANTHER" id="PTHR43029:SF7">
    <property type="entry name" value="AMMONIUM TRANSPORTER 2 MEMBER 5"/>
    <property type="match status" value="1"/>
</dbReference>
<keyword evidence="5 6" id="KW-0472">Membrane</keyword>
<dbReference type="Pfam" id="PF00909">
    <property type="entry name" value="Ammonium_transp"/>
    <property type="match status" value="1"/>
</dbReference>
<dbReference type="GO" id="GO:0005886">
    <property type="term" value="C:plasma membrane"/>
    <property type="evidence" value="ECO:0007669"/>
    <property type="project" value="TreeGrafter"/>
</dbReference>
<feature type="domain" description="Ammonium transporter AmtB-like" evidence="7">
    <location>
        <begin position="28"/>
        <end position="158"/>
    </location>
</feature>
<dbReference type="InterPro" id="IPR024041">
    <property type="entry name" value="NH4_transpt_AmtB-like_dom"/>
</dbReference>
<organism evidence="8 9">
    <name type="scientific">Salix brachista</name>
    <dbReference type="NCBI Taxonomy" id="2182728"/>
    <lineage>
        <taxon>Eukaryota</taxon>
        <taxon>Viridiplantae</taxon>
        <taxon>Streptophyta</taxon>
        <taxon>Embryophyta</taxon>
        <taxon>Tracheophyta</taxon>
        <taxon>Spermatophyta</taxon>
        <taxon>Magnoliopsida</taxon>
        <taxon>eudicotyledons</taxon>
        <taxon>Gunneridae</taxon>
        <taxon>Pentapetalae</taxon>
        <taxon>rosids</taxon>
        <taxon>fabids</taxon>
        <taxon>Malpighiales</taxon>
        <taxon>Salicaceae</taxon>
        <taxon>Saliceae</taxon>
        <taxon>Salix</taxon>
    </lineage>
</organism>
<feature type="transmembrane region" description="Helical" evidence="6">
    <location>
        <begin position="27"/>
        <end position="50"/>
    </location>
</feature>
<feature type="transmembrane region" description="Helical" evidence="6">
    <location>
        <begin position="150"/>
        <end position="167"/>
    </location>
</feature>
<dbReference type="GO" id="GO:0008519">
    <property type="term" value="F:ammonium channel activity"/>
    <property type="evidence" value="ECO:0007669"/>
    <property type="project" value="InterPro"/>
</dbReference>
<gene>
    <name evidence="8" type="ORF">DKX38_027863</name>
</gene>
<evidence type="ECO:0000256" key="4">
    <source>
        <dbReference type="ARBA" id="ARBA00022989"/>
    </source>
</evidence>
<evidence type="ECO:0000256" key="5">
    <source>
        <dbReference type="ARBA" id="ARBA00023136"/>
    </source>
</evidence>
<dbReference type="PANTHER" id="PTHR43029">
    <property type="entry name" value="AMMONIUM TRANSPORTER MEP2"/>
    <property type="match status" value="1"/>
</dbReference>
<evidence type="ECO:0000256" key="6">
    <source>
        <dbReference type="SAM" id="Phobius"/>
    </source>
</evidence>
<keyword evidence="9" id="KW-1185">Reference proteome</keyword>
<evidence type="ECO:0000259" key="7">
    <source>
        <dbReference type="Pfam" id="PF00909"/>
    </source>
</evidence>
<dbReference type="AlphaFoldDB" id="A0A5N5JFY6"/>
<dbReference type="Proteomes" id="UP000326939">
    <property type="component" value="Chromosome 18"/>
</dbReference>
<feature type="transmembrane region" description="Helical" evidence="6">
    <location>
        <begin position="173"/>
        <end position="190"/>
    </location>
</feature>
<dbReference type="EMBL" id="VDCV01000018">
    <property type="protein sequence ID" value="KAB5513957.1"/>
    <property type="molecule type" value="Genomic_DNA"/>
</dbReference>
<evidence type="ECO:0000256" key="3">
    <source>
        <dbReference type="ARBA" id="ARBA00022692"/>
    </source>
</evidence>
<feature type="transmembrane region" description="Helical" evidence="6">
    <location>
        <begin position="119"/>
        <end position="138"/>
    </location>
</feature>
<dbReference type="InterPro" id="IPR001905">
    <property type="entry name" value="Ammonium_transpt"/>
</dbReference>
<keyword evidence="3 6" id="KW-0812">Transmembrane</keyword>
<feature type="transmembrane region" description="Helical" evidence="6">
    <location>
        <begin position="62"/>
        <end position="80"/>
    </location>
</feature>
<name>A0A5N5JFY6_9ROSI</name>
<accession>A0A5N5JFY6</accession>
<comment type="caution">
    <text evidence="8">The sequence shown here is derived from an EMBL/GenBank/DDBJ whole genome shotgun (WGS) entry which is preliminary data.</text>
</comment>
<sequence length="227" mass="25239">MSNDTAFPSNLMPDEASTVWFNKADNAWQLTAATLVGLQSIPGLMISIWWSREEKMAGEFSIYGTLCICLYDVCWVTWGYRMSFGSKILQFWGEANVALDQNYLLEQAFLGKFPNATMVYFPSVFAAITLTLIAGVVLGQMDFYAWMMSVPLWLTFSLGGILTGVFAEPKLNRLFFGASACYIGLFYGFVDKSRIGSGVRQIGVQFMGGFFPQPLCKVSGFILLPLC</sequence>
<protein>
    <recommendedName>
        <fullName evidence="7">Ammonium transporter AmtB-like domain-containing protein</fullName>
    </recommendedName>
</protein>
<dbReference type="InterPro" id="IPR029020">
    <property type="entry name" value="Ammonium/urea_transptr"/>
</dbReference>
<dbReference type="Gene3D" id="1.10.3430.10">
    <property type="entry name" value="Ammonium transporter AmtB like domains"/>
    <property type="match status" value="1"/>
</dbReference>
<evidence type="ECO:0000313" key="9">
    <source>
        <dbReference type="Proteomes" id="UP000326939"/>
    </source>
</evidence>